<proteinExistence type="predicted"/>
<sequence>MTKTVRGHSQDYYSNLGGYYISLEADIGG</sequence>
<protein>
    <submittedName>
        <fullName evidence="1">Uncharacterized protein</fullName>
    </submittedName>
</protein>
<dbReference type="EMBL" id="BK032814">
    <property type="protein sequence ID" value="DAF61632.1"/>
    <property type="molecule type" value="Genomic_DNA"/>
</dbReference>
<accession>A0A8S5TEQ5</accession>
<name>A0A8S5TEQ5_9CAUD</name>
<evidence type="ECO:0000313" key="1">
    <source>
        <dbReference type="EMBL" id="DAF61632.1"/>
    </source>
</evidence>
<reference evidence="1" key="1">
    <citation type="journal article" date="2021" name="Proc. Natl. Acad. Sci. U.S.A.">
        <title>A Catalog of Tens of Thousands of Viruses from Human Metagenomes Reveals Hidden Associations with Chronic Diseases.</title>
        <authorList>
            <person name="Tisza M.J."/>
            <person name="Buck C.B."/>
        </authorList>
    </citation>
    <scope>NUCLEOTIDE SEQUENCE</scope>
    <source>
        <strain evidence="1">CtzEO1</strain>
    </source>
</reference>
<organism evidence="1">
    <name type="scientific">Siphoviridae sp. ctzEO1</name>
    <dbReference type="NCBI Taxonomy" id="2827979"/>
    <lineage>
        <taxon>Viruses</taxon>
        <taxon>Duplodnaviria</taxon>
        <taxon>Heunggongvirae</taxon>
        <taxon>Uroviricota</taxon>
        <taxon>Caudoviricetes</taxon>
    </lineage>
</organism>